<comment type="caution">
    <text evidence="3">The sequence shown here is derived from an EMBL/GenBank/DDBJ whole genome shotgun (WGS) entry which is preliminary data.</text>
</comment>
<keyword evidence="1" id="KW-0175">Coiled coil</keyword>
<dbReference type="AlphaFoldDB" id="X0T6I5"/>
<feature type="transmembrane region" description="Helical" evidence="2">
    <location>
        <begin position="9"/>
        <end position="27"/>
    </location>
</feature>
<feature type="transmembrane region" description="Helical" evidence="2">
    <location>
        <begin position="33"/>
        <end position="52"/>
    </location>
</feature>
<gene>
    <name evidence="3" type="ORF">S01H1_06680</name>
</gene>
<organism evidence="3">
    <name type="scientific">marine sediment metagenome</name>
    <dbReference type="NCBI Taxonomy" id="412755"/>
    <lineage>
        <taxon>unclassified sequences</taxon>
        <taxon>metagenomes</taxon>
        <taxon>ecological metagenomes</taxon>
    </lineage>
</organism>
<keyword evidence="2" id="KW-1133">Transmembrane helix</keyword>
<feature type="coiled-coil region" evidence="1">
    <location>
        <begin position="61"/>
        <end position="248"/>
    </location>
</feature>
<protein>
    <submittedName>
        <fullName evidence="3">Uncharacterized protein</fullName>
    </submittedName>
</protein>
<reference evidence="3" key="1">
    <citation type="journal article" date="2014" name="Front. Microbiol.">
        <title>High frequency of phylogenetically diverse reductive dehalogenase-homologous genes in deep subseafloor sedimentary metagenomes.</title>
        <authorList>
            <person name="Kawai M."/>
            <person name="Futagami T."/>
            <person name="Toyoda A."/>
            <person name="Takaki Y."/>
            <person name="Nishi S."/>
            <person name="Hori S."/>
            <person name="Arai W."/>
            <person name="Tsubouchi T."/>
            <person name="Morono Y."/>
            <person name="Uchiyama I."/>
            <person name="Ito T."/>
            <person name="Fujiyama A."/>
            <person name="Inagaki F."/>
            <person name="Takami H."/>
        </authorList>
    </citation>
    <scope>NUCLEOTIDE SEQUENCE</scope>
    <source>
        <strain evidence="3">Expedition CK06-06</strain>
    </source>
</reference>
<evidence type="ECO:0000313" key="3">
    <source>
        <dbReference type="EMBL" id="GAF82941.1"/>
    </source>
</evidence>
<keyword evidence="2" id="KW-0812">Transmembrane</keyword>
<sequence>MKKKTSDWAAYLFVSIIVIVNVYYTYLCASLGNFLNAGGYLVLAIYLLFLVYGSRKIHKEIKIIEDKISSAKNNQDVLENRINQKQVTIGKLEKDIRIKNISLHDLVIEKNCDDKLLQEQKELSEKYFKENAELNRKIKQKVLTHGEDLKEAARISEEALKEIARLGEEALIESQRECEKDLIQAYKNEVESLKEAFKLNEQTEKDLEIAMGQIKDWEQTSFDQDNRIDDLHEKIEQLKKEKDKITKISKARESEIRRLMKKTDQSSDEVLKKEICNLSMDLSTTKEEREFFKECYESLKNSNKDKYKWFKDKTDILTKEVQEKNGEINTLNKKIDNISRAKKKFPTSLKKDLRMMPCPKCKHTFDPMKKFDSHKYGFVCSKCDDKAKKEEKKG</sequence>
<evidence type="ECO:0000256" key="2">
    <source>
        <dbReference type="SAM" id="Phobius"/>
    </source>
</evidence>
<name>X0T6I5_9ZZZZ</name>
<proteinExistence type="predicted"/>
<evidence type="ECO:0000256" key="1">
    <source>
        <dbReference type="SAM" id="Coils"/>
    </source>
</evidence>
<keyword evidence="2" id="KW-0472">Membrane</keyword>
<accession>X0T6I5</accession>
<dbReference type="EMBL" id="BARS01003448">
    <property type="protein sequence ID" value="GAF82941.1"/>
    <property type="molecule type" value="Genomic_DNA"/>
</dbReference>